<gene>
    <name evidence="3" type="ORF">CAL65_09065</name>
</gene>
<evidence type="ECO:0000256" key="2">
    <source>
        <dbReference type="ARBA" id="ARBA00022679"/>
    </source>
</evidence>
<dbReference type="InterPro" id="IPR002201">
    <property type="entry name" value="Glyco_trans_9"/>
</dbReference>
<evidence type="ECO:0000313" key="3">
    <source>
        <dbReference type="EMBL" id="RFA37524.1"/>
    </source>
</evidence>
<organism evidence="3 4">
    <name type="scientific">Alkalilimnicola ehrlichii</name>
    <dbReference type="NCBI Taxonomy" id="351052"/>
    <lineage>
        <taxon>Bacteria</taxon>
        <taxon>Pseudomonadati</taxon>
        <taxon>Pseudomonadota</taxon>
        <taxon>Gammaproteobacteria</taxon>
        <taxon>Chromatiales</taxon>
        <taxon>Ectothiorhodospiraceae</taxon>
        <taxon>Alkalilimnicola</taxon>
    </lineage>
</organism>
<keyword evidence="1" id="KW-0328">Glycosyltransferase</keyword>
<dbReference type="Proteomes" id="UP000256763">
    <property type="component" value="Unassembled WGS sequence"/>
</dbReference>
<keyword evidence="4" id="KW-1185">Reference proteome</keyword>
<dbReference type="RefSeq" id="WP_116301857.1">
    <property type="nucleotide sequence ID" value="NZ_NFZV01000006.1"/>
</dbReference>
<dbReference type="PANTHER" id="PTHR30160">
    <property type="entry name" value="TETRAACYLDISACCHARIDE 4'-KINASE-RELATED"/>
    <property type="match status" value="1"/>
</dbReference>
<reference evidence="4" key="1">
    <citation type="submission" date="2017-05" db="EMBL/GenBank/DDBJ databases">
        <authorList>
            <person name="Sharma S."/>
            <person name="Sidhu C."/>
            <person name="Pinnaka A.K."/>
        </authorList>
    </citation>
    <scope>NUCLEOTIDE SEQUENCE [LARGE SCALE GENOMIC DNA]</scope>
    <source>
        <strain evidence="4">AK93</strain>
    </source>
</reference>
<name>A0A3E0WWZ2_9GAMM</name>
<keyword evidence="2 3" id="KW-0808">Transferase</keyword>
<evidence type="ECO:0000313" key="4">
    <source>
        <dbReference type="Proteomes" id="UP000256763"/>
    </source>
</evidence>
<proteinExistence type="predicted"/>
<dbReference type="GO" id="GO:0009244">
    <property type="term" value="P:lipopolysaccharide core region biosynthetic process"/>
    <property type="evidence" value="ECO:0007669"/>
    <property type="project" value="TreeGrafter"/>
</dbReference>
<dbReference type="Pfam" id="PF01075">
    <property type="entry name" value="Glyco_transf_9"/>
    <property type="match status" value="1"/>
</dbReference>
<dbReference type="GO" id="GO:0008713">
    <property type="term" value="F:ADP-heptose-lipopolysaccharide heptosyltransferase activity"/>
    <property type="evidence" value="ECO:0007669"/>
    <property type="project" value="TreeGrafter"/>
</dbReference>
<dbReference type="AlphaFoldDB" id="A0A3E0WWZ2"/>
<dbReference type="InterPro" id="IPR051199">
    <property type="entry name" value="LPS_LOS_Heptosyltrfase"/>
</dbReference>
<dbReference type="OrthoDB" id="9767552at2"/>
<accession>A0A3E0WWZ2</accession>
<dbReference type="GO" id="GO:0005829">
    <property type="term" value="C:cytosol"/>
    <property type="evidence" value="ECO:0007669"/>
    <property type="project" value="TreeGrafter"/>
</dbReference>
<evidence type="ECO:0000256" key="1">
    <source>
        <dbReference type="ARBA" id="ARBA00022676"/>
    </source>
</evidence>
<sequence>MERILLIRLSAIGDIVFASGLPGALKARWPQAHISWLTEPATVGLLEAHPDVDEVIPWPRADWRALAKRRRYLALGLAIRRFATDLRARRFDLAIDAQGLLKSAAFARMSGAPTRVGVNCREGGQWLVTDNVRSPTDDRRISSEYRDLATHFGANEADFRLQLAVPPAARSAAAEAVGEQAGDYVALCPFTTRPQKHWLEERWHALAETLQQRLALTPVWLGGPDDREAAARFAAPGVDLTGRLTLPESAAVIAGARLVIGVDTGLTHMGVAADVPTLALFGSTRPYLDTGRRNACVLYRELSCSPCRRRPTCNGAFTCMREHSVAEVASHAQRLLEVAA</sequence>
<dbReference type="PANTHER" id="PTHR30160:SF1">
    <property type="entry name" value="LIPOPOLYSACCHARIDE 1,2-N-ACETYLGLUCOSAMINETRANSFERASE-RELATED"/>
    <property type="match status" value="1"/>
</dbReference>
<dbReference type="CDD" id="cd03789">
    <property type="entry name" value="GT9_LPS_heptosyltransferase"/>
    <property type="match status" value="1"/>
</dbReference>
<dbReference type="Gene3D" id="3.40.50.2000">
    <property type="entry name" value="Glycogen Phosphorylase B"/>
    <property type="match status" value="2"/>
</dbReference>
<comment type="caution">
    <text evidence="3">The sequence shown here is derived from an EMBL/GenBank/DDBJ whole genome shotgun (WGS) entry which is preliminary data.</text>
</comment>
<dbReference type="EMBL" id="NFZW01000007">
    <property type="protein sequence ID" value="RFA37524.1"/>
    <property type="molecule type" value="Genomic_DNA"/>
</dbReference>
<dbReference type="SUPFAM" id="SSF53756">
    <property type="entry name" value="UDP-Glycosyltransferase/glycogen phosphorylase"/>
    <property type="match status" value="1"/>
</dbReference>
<protein>
    <submittedName>
        <fullName evidence="3">Lipopolysaccharide heptosyltransferase</fullName>
    </submittedName>
</protein>